<name>A0A7H0HIB2_9BURK</name>
<gene>
    <name evidence="1" type="ORF">H9L24_05190</name>
</gene>
<proteinExistence type="predicted"/>
<protein>
    <recommendedName>
        <fullName evidence="3">YqjK-like family protein</fullName>
    </recommendedName>
</protein>
<evidence type="ECO:0000313" key="1">
    <source>
        <dbReference type="EMBL" id="QNP60278.1"/>
    </source>
</evidence>
<reference evidence="1 2" key="1">
    <citation type="submission" date="2020-08" db="EMBL/GenBank/DDBJ databases">
        <title>Genome sequence of Acidovorax monticola KACC 19171T.</title>
        <authorList>
            <person name="Hyun D.-W."/>
            <person name="Bae J.-W."/>
        </authorList>
    </citation>
    <scope>NUCLEOTIDE SEQUENCE [LARGE SCALE GENOMIC DNA]</scope>
    <source>
        <strain evidence="1 2">KACC 19171</strain>
    </source>
</reference>
<dbReference type="AlphaFoldDB" id="A0A7H0HIB2"/>
<dbReference type="Proteomes" id="UP000516057">
    <property type="component" value="Chromosome"/>
</dbReference>
<dbReference type="EMBL" id="CP060790">
    <property type="protein sequence ID" value="QNP60278.1"/>
    <property type="molecule type" value="Genomic_DNA"/>
</dbReference>
<evidence type="ECO:0000313" key="2">
    <source>
        <dbReference type="Proteomes" id="UP000516057"/>
    </source>
</evidence>
<sequence length="101" mass="10807">MNQPVESWAPVPTPEQQAVLERIAAQRERLRARRAARQQAVQAAAAAGGEADAPWLARALVLVRQHPGAAAIAAGAALAVGPRRLLRWASVVLPLVLRARR</sequence>
<dbReference type="KEGG" id="amon:H9L24_05190"/>
<dbReference type="RefSeq" id="WP_187737259.1">
    <property type="nucleotide sequence ID" value="NZ_CP060790.1"/>
</dbReference>
<organism evidence="1 2">
    <name type="scientific">Paenacidovorax monticola</name>
    <dbReference type="NCBI Taxonomy" id="1926868"/>
    <lineage>
        <taxon>Bacteria</taxon>
        <taxon>Pseudomonadati</taxon>
        <taxon>Pseudomonadota</taxon>
        <taxon>Betaproteobacteria</taxon>
        <taxon>Burkholderiales</taxon>
        <taxon>Comamonadaceae</taxon>
        <taxon>Paenacidovorax</taxon>
    </lineage>
</organism>
<keyword evidence="2" id="KW-1185">Reference proteome</keyword>
<accession>A0A7H0HIB2</accession>
<evidence type="ECO:0008006" key="3">
    <source>
        <dbReference type="Google" id="ProtNLM"/>
    </source>
</evidence>